<evidence type="ECO:0000256" key="1">
    <source>
        <dbReference type="SAM" id="SignalP"/>
    </source>
</evidence>
<dbReference type="EMBL" id="QPIG01000004">
    <property type="protein sequence ID" value="RCU56884.1"/>
    <property type="molecule type" value="Genomic_DNA"/>
</dbReference>
<gene>
    <name evidence="2" type="ORF">DU428_11100</name>
</gene>
<keyword evidence="1" id="KW-0732">Signal</keyword>
<comment type="caution">
    <text evidence="2">The sequence shown here is derived from an EMBL/GenBank/DDBJ whole genome shotgun (WGS) entry which is preliminary data.</text>
</comment>
<evidence type="ECO:0000313" key="3">
    <source>
        <dbReference type="Proteomes" id="UP000252249"/>
    </source>
</evidence>
<name>A0A368P480_9FLAO</name>
<evidence type="ECO:0000313" key="2">
    <source>
        <dbReference type="EMBL" id="RCU56884.1"/>
    </source>
</evidence>
<feature type="signal peptide" evidence="1">
    <location>
        <begin position="1"/>
        <end position="19"/>
    </location>
</feature>
<protein>
    <submittedName>
        <fullName evidence="2">Uncharacterized protein</fullName>
    </submittedName>
</protein>
<organism evidence="2 3">
    <name type="scientific">Oceanihabitans sediminis</name>
    <dbReference type="NCBI Taxonomy" id="1812012"/>
    <lineage>
        <taxon>Bacteria</taxon>
        <taxon>Pseudomonadati</taxon>
        <taxon>Bacteroidota</taxon>
        <taxon>Flavobacteriia</taxon>
        <taxon>Flavobacteriales</taxon>
        <taxon>Flavobacteriaceae</taxon>
        <taxon>Oceanihabitans</taxon>
    </lineage>
</organism>
<feature type="chain" id="PRO_5016562412" evidence="1">
    <location>
        <begin position="20"/>
        <end position="94"/>
    </location>
</feature>
<proteinExistence type="predicted"/>
<keyword evidence="3" id="KW-1185">Reference proteome</keyword>
<accession>A0A368P480</accession>
<dbReference type="AlphaFoldDB" id="A0A368P480"/>
<reference evidence="2 3" key="1">
    <citation type="submission" date="2018-07" db="EMBL/GenBank/DDBJ databases">
        <title>Oceanihabitans testaceum sp. nov., isolated from marine sediment.</title>
        <authorList>
            <person name="Li C.-M."/>
        </authorList>
    </citation>
    <scope>NUCLEOTIDE SEQUENCE [LARGE SCALE GENOMIC DNA]</scope>
    <source>
        <strain evidence="2 3">S9-10</strain>
    </source>
</reference>
<dbReference type="Proteomes" id="UP000252249">
    <property type="component" value="Unassembled WGS sequence"/>
</dbReference>
<dbReference type="OrthoDB" id="1444722at2"/>
<sequence length="94" mass="10293">MKKTILLLGFAISIGTMMSFTNKSQQKSNIVITTNSDYCDGWEDGYCEGWKDVKGQFAVCPVTPVCPVPEVGKDGYRGGYNRGFKAGMKAARNN</sequence>
<dbReference type="RefSeq" id="WP_072350680.1">
    <property type="nucleotide sequence ID" value="NZ_QNRP01000004.1"/>
</dbReference>